<dbReference type="Proteomes" id="UP000696485">
    <property type="component" value="Unassembled WGS sequence"/>
</dbReference>
<keyword evidence="4" id="KW-1185">Reference proteome</keyword>
<evidence type="ECO:0000313" key="4">
    <source>
        <dbReference type="Proteomes" id="UP000696485"/>
    </source>
</evidence>
<gene>
    <name evidence="3" type="ORF">BG006_009255</name>
</gene>
<sequence>MSYFTTPTTTENPYFYDYYDNYTRKSPTTWSDYFAIGITALAWLCGILIICALGIIFMALGVVAFLVWAVYQSLNPATDHVLHPPIDIFEVWSDRCRTGFKIIMWTSVSAVLAMLNLILLAAVTAAFLVMMWGQLMECLATGGMLSSNVAGDEKEWTMGAEGLVSTFNATIYDRQVRIDTLRIAQSMLLAGILGAFLMMPLSYKVFSYGAIFFTSESPPRINNNLEETTKTEQRTDPKKHLALVQSAIDRLVKEKKEAELQLARERAQQKQLEDLLQKYISLAKSDPREP</sequence>
<evidence type="ECO:0000313" key="3">
    <source>
        <dbReference type="EMBL" id="KAF9327437.1"/>
    </source>
</evidence>
<reference evidence="3" key="1">
    <citation type="journal article" date="2020" name="Fungal Divers.">
        <title>Resolving the Mortierellaceae phylogeny through synthesis of multi-gene phylogenetics and phylogenomics.</title>
        <authorList>
            <person name="Vandepol N."/>
            <person name="Liber J."/>
            <person name="Desiro A."/>
            <person name="Na H."/>
            <person name="Kennedy M."/>
            <person name="Barry K."/>
            <person name="Grigoriev I.V."/>
            <person name="Miller A.N."/>
            <person name="O'Donnell K."/>
            <person name="Stajich J.E."/>
            <person name="Bonito G."/>
        </authorList>
    </citation>
    <scope>NUCLEOTIDE SEQUENCE</scope>
    <source>
        <strain evidence="3">NVP1</strain>
    </source>
</reference>
<dbReference type="AlphaFoldDB" id="A0A9P5SII9"/>
<dbReference type="EMBL" id="JAAAUY010000665">
    <property type="protein sequence ID" value="KAF9327437.1"/>
    <property type="molecule type" value="Genomic_DNA"/>
</dbReference>
<comment type="caution">
    <text evidence="3">The sequence shown here is derived from an EMBL/GenBank/DDBJ whole genome shotgun (WGS) entry which is preliminary data.</text>
</comment>
<keyword evidence="2" id="KW-0812">Transmembrane</keyword>
<keyword evidence="2" id="KW-0472">Membrane</keyword>
<keyword evidence="2" id="KW-1133">Transmembrane helix</keyword>
<feature type="transmembrane region" description="Helical" evidence="2">
    <location>
        <begin position="33"/>
        <end position="66"/>
    </location>
</feature>
<feature type="transmembrane region" description="Helical" evidence="2">
    <location>
        <begin position="187"/>
        <end position="213"/>
    </location>
</feature>
<evidence type="ECO:0000256" key="2">
    <source>
        <dbReference type="SAM" id="Phobius"/>
    </source>
</evidence>
<feature type="coiled-coil region" evidence="1">
    <location>
        <begin position="241"/>
        <end position="282"/>
    </location>
</feature>
<proteinExistence type="predicted"/>
<accession>A0A9P5SII9</accession>
<organism evidence="3 4">
    <name type="scientific">Podila minutissima</name>
    <dbReference type="NCBI Taxonomy" id="64525"/>
    <lineage>
        <taxon>Eukaryota</taxon>
        <taxon>Fungi</taxon>
        <taxon>Fungi incertae sedis</taxon>
        <taxon>Mucoromycota</taxon>
        <taxon>Mortierellomycotina</taxon>
        <taxon>Mortierellomycetes</taxon>
        <taxon>Mortierellales</taxon>
        <taxon>Mortierellaceae</taxon>
        <taxon>Podila</taxon>
    </lineage>
</organism>
<keyword evidence="1" id="KW-0175">Coiled coil</keyword>
<name>A0A9P5SII9_9FUNG</name>
<feature type="transmembrane region" description="Helical" evidence="2">
    <location>
        <begin position="102"/>
        <end position="129"/>
    </location>
</feature>
<evidence type="ECO:0008006" key="5">
    <source>
        <dbReference type="Google" id="ProtNLM"/>
    </source>
</evidence>
<evidence type="ECO:0000256" key="1">
    <source>
        <dbReference type="SAM" id="Coils"/>
    </source>
</evidence>
<protein>
    <recommendedName>
        <fullName evidence="5">Transmembrane protein</fullName>
    </recommendedName>
</protein>